<dbReference type="Pfam" id="PF02779">
    <property type="entry name" value="Transket_pyr"/>
    <property type="match status" value="1"/>
</dbReference>
<dbReference type="InterPro" id="IPR029061">
    <property type="entry name" value="THDP-binding"/>
</dbReference>
<dbReference type="PANTHER" id="PTHR43257:SF2">
    <property type="entry name" value="PYRUVATE DEHYDROGENASE E1 COMPONENT SUBUNIT BETA"/>
    <property type="match status" value="1"/>
</dbReference>
<protein>
    <recommendedName>
        <fullName evidence="2">Transketolase-like pyrimidine-binding domain-containing protein</fullName>
    </recommendedName>
</protein>
<feature type="non-terminal residue" evidence="3">
    <location>
        <position position="106"/>
    </location>
</feature>
<dbReference type="AlphaFoldDB" id="X0ZVE9"/>
<gene>
    <name evidence="3" type="ORF">S01H4_02692</name>
</gene>
<dbReference type="EMBL" id="BART01000609">
    <property type="protein sequence ID" value="GAG73800.1"/>
    <property type="molecule type" value="Genomic_DNA"/>
</dbReference>
<accession>X0ZVE9</accession>
<proteinExistence type="predicted"/>
<evidence type="ECO:0000259" key="2">
    <source>
        <dbReference type="Pfam" id="PF02779"/>
    </source>
</evidence>
<organism evidence="3">
    <name type="scientific">marine sediment metagenome</name>
    <dbReference type="NCBI Taxonomy" id="412755"/>
    <lineage>
        <taxon>unclassified sequences</taxon>
        <taxon>metagenomes</taxon>
        <taxon>ecological metagenomes</taxon>
    </lineage>
</organism>
<dbReference type="PANTHER" id="PTHR43257">
    <property type="entry name" value="PYRUVATE DEHYDROGENASE E1 COMPONENT BETA SUBUNIT"/>
    <property type="match status" value="1"/>
</dbReference>
<comment type="caution">
    <text evidence="3">The sequence shown here is derived from an EMBL/GenBank/DDBJ whole genome shotgun (WGS) entry which is preliminary data.</text>
</comment>
<keyword evidence="1" id="KW-0786">Thiamine pyrophosphate</keyword>
<dbReference type="SUPFAM" id="SSF52518">
    <property type="entry name" value="Thiamin diphosphate-binding fold (THDP-binding)"/>
    <property type="match status" value="1"/>
</dbReference>
<name>X0ZVE9_9ZZZZ</name>
<sequence>MRELTYLEAIREAMQQKMREDSSVYLIGEDIAEYGGAFGVTVGMLEEFGKERIRNTPISEEAIIGVATGSAVTGMRPIAEIMFSDFITIAMDQIVNQTAKIRYMFG</sequence>
<feature type="domain" description="Transketolase-like pyrimidine-binding" evidence="2">
    <location>
        <begin position="3"/>
        <end position="101"/>
    </location>
</feature>
<reference evidence="3" key="1">
    <citation type="journal article" date="2014" name="Front. Microbiol.">
        <title>High frequency of phylogenetically diverse reductive dehalogenase-homologous genes in deep subseafloor sedimentary metagenomes.</title>
        <authorList>
            <person name="Kawai M."/>
            <person name="Futagami T."/>
            <person name="Toyoda A."/>
            <person name="Takaki Y."/>
            <person name="Nishi S."/>
            <person name="Hori S."/>
            <person name="Arai W."/>
            <person name="Tsubouchi T."/>
            <person name="Morono Y."/>
            <person name="Uchiyama I."/>
            <person name="Ito T."/>
            <person name="Fujiyama A."/>
            <person name="Inagaki F."/>
            <person name="Takami H."/>
        </authorList>
    </citation>
    <scope>NUCLEOTIDE SEQUENCE</scope>
    <source>
        <strain evidence="3">Expedition CK06-06</strain>
    </source>
</reference>
<evidence type="ECO:0000313" key="3">
    <source>
        <dbReference type="EMBL" id="GAG73800.1"/>
    </source>
</evidence>
<evidence type="ECO:0000256" key="1">
    <source>
        <dbReference type="ARBA" id="ARBA00023052"/>
    </source>
</evidence>
<dbReference type="Gene3D" id="3.40.50.970">
    <property type="match status" value="1"/>
</dbReference>
<dbReference type="InterPro" id="IPR005475">
    <property type="entry name" value="Transketolase-like_Pyr-bd"/>
</dbReference>